<evidence type="ECO:0000256" key="9">
    <source>
        <dbReference type="PROSITE-ProRule" id="PRU00094"/>
    </source>
</evidence>
<keyword evidence="4" id="KW-0862">Zinc</keyword>
<evidence type="ECO:0000256" key="8">
    <source>
        <dbReference type="ARBA" id="ARBA00023242"/>
    </source>
</evidence>
<feature type="compositionally biased region" description="Gly residues" evidence="10">
    <location>
        <begin position="547"/>
        <end position="560"/>
    </location>
</feature>
<keyword evidence="3 9" id="KW-0863">Zinc-finger</keyword>
<keyword evidence="13" id="KW-1185">Reference proteome</keyword>
<dbReference type="SUPFAM" id="SSF57716">
    <property type="entry name" value="Glucocorticoid receptor-like (DNA-binding domain)"/>
    <property type="match status" value="2"/>
</dbReference>
<dbReference type="Proteomes" id="UP000324832">
    <property type="component" value="Unassembled WGS sequence"/>
</dbReference>
<keyword evidence="2" id="KW-0479">Metal-binding</keyword>
<dbReference type="CDD" id="cd00202">
    <property type="entry name" value="ZnF_GATA"/>
    <property type="match status" value="2"/>
</dbReference>
<evidence type="ECO:0000256" key="1">
    <source>
        <dbReference type="ARBA" id="ARBA00004123"/>
    </source>
</evidence>
<accession>A0A5E4R4P1</accession>
<feature type="region of interest" description="Disordered" evidence="10">
    <location>
        <begin position="33"/>
        <end position="119"/>
    </location>
</feature>
<feature type="region of interest" description="Disordered" evidence="10">
    <location>
        <begin position="596"/>
        <end position="617"/>
    </location>
</feature>
<sequence>MPVCCRSSDLMEDAVMRQVRDEHRDDREEALQLVKSEGRAEGEAAAGGSEQHSVITSRRTLRTITASGHITETAAGDEGVKDEPPEPPLPDHEQLHYAPVAKVEDEPPQRHHYDDERLRAAEADAARYLAFKQEPYRVLQSPAPAPPAPSPQLDKRVPVSQQYTARAPPPRTAPYPRGLALRYGGGGAADDPDDDTFLHKEKSDQLQQAYAAAGEAAAAAAAVAAATGATHDAARHYVLTDQGSSALEMIQSTALSNQQAVGVAYQQVKYESRGEGDARAGTYASLQPVTSVQGYTYAGQSPQYAAGGYGAYAGGSKELLTLYGGGGGAAGGGGGGRGDDSPPSQLLYRSDPTLSSSSLGARGHVVYGSVVPQAPAVYEAPPSPGSQQVTLYTHGSAVQYKVGGDHYLGQGGGVEYVPVSGYEGGLLVKECVNCAAATTPLWRRDGTGHYLCNACGLYTRINGVNRPPLKGQKTKPQQALPTNGNRRVGVTCANCRTSNTTLWRRNNNGEPVCNACGLYYKLHNVNRPLSMKKDGIQTRKRKPKSMGGHGSVSRGGGGGSSLSAEAPPPSHKELPPLFAALEGGALLLLPAHHHHQHTVSTVETPPDAAPVHRPGPS</sequence>
<dbReference type="PANTHER" id="PTHR10071:SF281">
    <property type="entry name" value="BOX A-BINDING FACTOR-RELATED"/>
    <property type="match status" value="1"/>
</dbReference>
<dbReference type="InterPro" id="IPR013088">
    <property type="entry name" value="Znf_NHR/GATA"/>
</dbReference>
<dbReference type="GO" id="GO:0000978">
    <property type="term" value="F:RNA polymerase II cis-regulatory region sequence-specific DNA binding"/>
    <property type="evidence" value="ECO:0007669"/>
    <property type="project" value="TreeGrafter"/>
</dbReference>
<dbReference type="Pfam" id="PF00320">
    <property type="entry name" value="GATA"/>
    <property type="match status" value="2"/>
</dbReference>
<evidence type="ECO:0000256" key="10">
    <source>
        <dbReference type="SAM" id="MobiDB-lite"/>
    </source>
</evidence>
<organism evidence="12 13">
    <name type="scientific">Leptidea sinapis</name>
    <dbReference type="NCBI Taxonomy" id="189913"/>
    <lineage>
        <taxon>Eukaryota</taxon>
        <taxon>Metazoa</taxon>
        <taxon>Ecdysozoa</taxon>
        <taxon>Arthropoda</taxon>
        <taxon>Hexapoda</taxon>
        <taxon>Insecta</taxon>
        <taxon>Pterygota</taxon>
        <taxon>Neoptera</taxon>
        <taxon>Endopterygota</taxon>
        <taxon>Lepidoptera</taxon>
        <taxon>Glossata</taxon>
        <taxon>Ditrysia</taxon>
        <taxon>Papilionoidea</taxon>
        <taxon>Pieridae</taxon>
        <taxon>Dismorphiinae</taxon>
        <taxon>Leptidea</taxon>
    </lineage>
</organism>
<feature type="domain" description="GATA-type" evidence="11">
    <location>
        <begin position="486"/>
        <end position="539"/>
    </location>
</feature>
<keyword evidence="8" id="KW-0539">Nucleus</keyword>
<evidence type="ECO:0000256" key="3">
    <source>
        <dbReference type="ARBA" id="ARBA00022771"/>
    </source>
</evidence>
<dbReference type="PROSITE" id="PS50114">
    <property type="entry name" value="GATA_ZN_FINGER_2"/>
    <property type="match status" value="2"/>
</dbReference>
<gene>
    <name evidence="12" type="ORF">LSINAPIS_LOCUS15026</name>
</gene>
<keyword evidence="7" id="KW-0804">Transcription</keyword>
<feature type="region of interest" description="Disordered" evidence="10">
    <location>
        <begin position="330"/>
        <end position="353"/>
    </location>
</feature>
<protein>
    <recommendedName>
        <fullName evidence="11">GATA-type domain-containing protein</fullName>
    </recommendedName>
</protein>
<feature type="compositionally biased region" description="Basic and acidic residues" evidence="10">
    <location>
        <begin position="33"/>
        <end position="42"/>
    </location>
</feature>
<dbReference type="PRINTS" id="PR00619">
    <property type="entry name" value="GATAZNFINGER"/>
</dbReference>
<evidence type="ECO:0000313" key="13">
    <source>
        <dbReference type="Proteomes" id="UP000324832"/>
    </source>
</evidence>
<dbReference type="GO" id="GO:0000122">
    <property type="term" value="P:negative regulation of transcription by RNA polymerase II"/>
    <property type="evidence" value="ECO:0007669"/>
    <property type="project" value="TreeGrafter"/>
</dbReference>
<evidence type="ECO:0000256" key="2">
    <source>
        <dbReference type="ARBA" id="ARBA00022723"/>
    </source>
</evidence>
<dbReference type="GO" id="GO:0045165">
    <property type="term" value="P:cell fate commitment"/>
    <property type="evidence" value="ECO:0007669"/>
    <property type="project" value="TreeGrafter"/>
</dbReference>
<dbReference type="PANTHER" id="PTHR10071">
    <property type="entry name" value="TRANSCRIPTION FACTOR GATA FAMILY MEMBER"/>
    <property type="match status" value="1"/>
</dbReference>
<dbReference type="Gene3D" id="3.30.50.10">
    <property type="entry name" value="Erythroid Transcription Factor GATA-1, subunit A"/>
    <property type="match status" value="2"/>
</dbReference>
<proteinExistence type="predicted"/>
<dbReference type="GO" id="GO:0008270">
    <property type="term" value="F:zinc ion binding"/>
    <property type="evidence" value="ECO:0007669"/>
    <property type="project" value="UniProtKB-KW"/>
</dbReference>
<keyword evidence="5" id="KW-0805">Transcription regulation</keyword>
<evidence type="ECO:0000259" key="11">
    <source>
        <dbReference type="PROSITE" id="PS50114"/>
    </source>
</evidence>
<dbReference type="FunFam" id="3.30.50.10:FF:000032">
    <property type="entry name" value="Transcription factor GATA-3"/>
    <property type="match status" value="1"/>
</dbReference>
<evidence type="ECO:0000256" key="4">
    <source>
        <dbReference type="ARBA" id="ARBA00022833"/>
    </source>
</evidence>
<dbReference type="PROSITE" id="PS00344">
    <property type="entry name" value="GATA_ZN_FINGER_1"/>
    <property type="match status" value="2"/>
</dbReference>
<dbReference type="AlphaFoldDB" id="A0A5E4R4P1"/>
<dbReference type="GO" id="GO:0000981">
    <property type="term" value="F:DNA-binding transcription factor activity, RNA polymerase II-specific"/>
    <property type="evidence" value="ECO:0007669"/>
    <property type="project" value="TreeGrafter"/>
</dbReference>
<dbReference type="GO" id="GO:0045944">
    <property type="term" value="P:positive regulation of transcription by RNA polymerase II"/>
    <property type="evidence" value="ECO:0007669"/>
    <property type="project" value="TreeGrafter"/>
</dbReference>
<dbReference type="InterPro" id="IPR039355">
    <property type="entry name" value="Transcription_factor_GATA"/>
</dbReference>
<dbReference type="SMART" id="SM00401">
    <property type="entry name" value="ZnF_GATA"/>
    <property type="match status" value="2"/>
</dbReference>
<dbReference type="InterPro" id="IPR000679">
    <property type="entry name" value="Znf_GATA"/>
</dbReference>
<keyword evidence="6" id="KW-0238">DNA-binding</keyword>
<evidence type="ECO:0000256" key="6">
    <source>
        <dbReference type="ARBA" id="ARBA00023125"/>
    </source>
</evidence>
<feature type="compositionally biased region" description="Basic and acidic residues" evidence="10">
    <location>
        <begin position="78"/>
        <end position="95"/>
    </location>
</feature>
<feature type="compositionally biased region" description="Polar residues" evidence="10">
    <location>
        <begin position="51"/>
        <end position="70"/>
    </location>
</feature>
<feature type="compositionally biased region" description="Basic and acidic residues" evidence="10">
    <location>
        <begin position="102"/>
        <end position="119"/>
    </location>
</feature>
<feature type="domain" description="GATA-type" evidence="11">
    <location>
        <begin position="429"/>
        <end position="467"/>
    </location>
</feature>
<reference evidence="12 13" key="1">
    <citation type="submission" date="2017-07" db="EMBL/GenBank/DDBJ databases">
        <authorList>
            <person name="Talla V."/>
            <person name="Backstrom N."/>
        </authorList>
    </citation>
    <scope>NUCLEOTIDE SEQUENCE [LARGE SCALE GENOMIC DNA]</scope>
</reference>
<feature type="region of interest" description="Disordered" evidence="10">
    <location>
        <begin position="530"/>
        <end position="576"/>
    </location>
</feature>
<evidence type="ECO:0000256" key="7">
    <source>
        <dbReference type="ARBA" id="ARBA00023163"/>
    </source>
</evidence>
<evidence type="ECO:0000256" key="5">
    <source>
        <dbReference type="ARBA" id="ARBA00023015"/>
    </source>
</evidence>
<name>A0A5E4R4P1_9NEOP</name>
<comment type="subcellular location">
    <subcellularLocation>
        <location evidence="1">Nucleus</location>
    </subcellularLocation>
</comment>
<dbReference type="EMBL" id="FZQP02006980">
    <property type="protein sequence ID" value="VVD05502.1"/>
    <property type="molecule type" value="Genomic_DNA"/>
</dbReference>
<dbReference type="GO" id="GO:0005634">
    <property type="term" value="C:nucleus"/>
    <property type="evidence" value="ECO:0007669"/>
    <property type="project" value="UniProtKB-SubCell"/>
</dbReference>
<evidence type="ECO:0000313" key="12">
    <source>
        <dbReference type="EMBL" id="VVD05502.1"/>
    </source>
</evidence>